<feature type="region of interest" description="Disordered" evidence="1">
    <location>
        <begin position="202"/>
        <end position="226"/>
    </location>
</feature>
<accession>A0AAJ5C312</accession>
<reference evidence="2" key="1">
    <citation type="submission" date="2023-10" db="EMBL/GenBank/DDBJ databases">
        <authorList>
            <person name="Guldener U."/>
        </authorList>
    </citation>
    <scope>NUCLEOTIDE SEQUENCE</scope>
    <source>
        <strain evidence="2">Mp4</strain>
    </source>
</reference>
<sequence>MLDLTHQTTLLPSTFARSPLLSNLITNTEAVQHDQQDNLALSESILIKPESIPRTVSIFHQPARKVLCEVASLKNHDHSEIWMPSIQDGRLYLKSPYNLTTQLYAKASRTMFTVAATRSTNKKVILKSKQASEWQHTRKNYKRRNAISLSRDQARHLAMKLFSSSCSLDKMMDHGDDDKFEAPLHSVSFSYDINDQDFSIDLDSKQGENSEKNFKREKTSYQDKHDTNHNSIFNYSGIEMKKQNQEQPKKQRREGKIVRFSSTQIHSSKNFWLVTCRDGHNFF</sequence>
<dbReference type="EMBL" id="OAPG01000001">
    <property type="protein sequence ID" value="SNX82078.1"/>
    <property type="molecule type" value="Genomic_DNA"/>
</dbReference>
<dbReference type="AlphaFoldDB" id="A0AAJ5C312"/>
<keyword evidence="3" id="KW-1185">Reference proteome</keyword>
<evidence type="ECO:0000313" key="3">
    <source>
        <dbReference type="Proteomes" id="UP001294444"/>
    </source>
</evidence>
<comment type="caution">
    <text evidence="2">The sequence shown here is derived from an EMBL/GenBank/DDBJ whole genome shotgun (WGS) entry which is preliminary data.</text>
</comment>
<protein>
    <submittedName>
        <fullName evidence="2">Uncharacterized protein</fullName>
    </submittedName>
</protein>
<dbReference type="Proteomes" id="UP001294444">
    <property type="component" value="Unassembled WGS sequence"/>
</dbReference>
<name>A0AAJ5C312_9BASI</name>
<organism evidence="2 3">
    <name type="scientific">Melanopsichium pennsylvanicum</name>
    <dbReference type="NCBI Taxonomy" id="63383"/>
    <lineage>
        <taxon>Eukaryota</taxon>
        <taxon>Fungi</taxon>
        <taxon>Dikarya</taxon>
        <taxon>Basidiomycota</taxon>
        <taxon>Ustilaginomycotina</taxon>
        <taxon>Ustilaginomycetes</taxon>
        <taxon>Ustilaginales</taxon>
        <taxon>Ustilaginaceae</taxon>
        <taxon>Melanopsichium</taxon>
    </lineage>
</organism>
<evidence type="ECO:0000313" key="2">
    <source>
        <dbReference type="EMBL" id="SNX82078.1"/>
    </source>
</evidence>
<gene>
    <name evidence="2" type="ORF">MEPE_00784</name>
</gene>
<evidence type="ECO:0000256" key="1">
    <source>
        <dbReference type="SAM" id="MobiDB-lite"/>
    </source>
</evidence>
<proteinExistence type="predicted"/>